<dbReference type="STRING" id="1235802.C823_05272"/>
<dbReference type="Proteomes" id="UP000012589">
    <property type="component" value="Unassembled WGS sequence"/>
</dbReference>
<reference evidence="1 2" key="1">
    <citation type="journal article" date="2014" name="Genome Announc.">
        <title>Draft genome sequences of the altered schaedler flora, a defined bacterial community from gnotobiotic mice.</title>
        <authorList>
            <person name="Wannemuehler M.J."/>
            <person name="Overstreet A.M."/>
            <person name="Ward D.V."/>
            <person name="Phillips G.J."/>
        </authorList>
    </citation>
    <scope>NUCLEOTIDE SEQUENCE [LARGE SCALE GENOMIC DNA]</scope>
    <source>
        <strain evidence="1 2">ASF492</strain>
    </source>
</reference>
<proteinExistence type="predicted"/>
<dbReference type="OrthoDB" id="2061576at2"/>
<comment type="caution">
    <text evidence="1">The sequence shown here is derived from an EMBL/GenBank/DDBJ whole genome shotgun (WGS) entry which is preliminary data.</text>
</comment>
<sequence length="112" mass="12734">MDEIIQMLEEIHLPFAYDHFAEGEAADPPFICYLLPGSDNFSADGRVYFKASEVNIELYTDCKDLSAEQKVEAVLDGHGIFYEKSEVWIESEKLYEVLYQFEIGGNGDAKPE</sequence>
<accession>N2A062</accession>
<keyword evidence="2" id="KW-1185">Reference proteome</keyword>
<name>N2A062_9FIRM</name>
<organism evidence="1 2">
    <name type="scientific">Eubacterium plexicaudatum ASF492</name>
    <dbReference type="NCBI Taxonomy" id="1235802"/>
    <lineage>
        <taxon>Bacteria</taxon>
        <taxon>Bacillati</taxon>
        <taxon>Bacillota</taxon>
        <taxon>Clostridia</taxon>
        <taxon>Eubacteriales</taxon>
        <taxon>Eubacteriaceae</taxon>
        <taxon>Eubacterium</taxon>
    </lineage>
</organism>
<dbReference type="EMBL" id="AQFT01000158">
    <property type="protein sequence ID" value="EMZ19798.1"/>
    <property type="molecule type" value="Genomic_DNA"/>
</dbReference>
<gene>
    <name evidence="1" type="ORF">C823_05272</name>
</gene>
<protein>
    <submittedName>
        <fullName evidence="1">Uncharacterized protein</fullName>
    </submittedName>
</protein>
<evidence type="ECO:0000313" key="1">
    <source>
        <dbReference type="EMBL" id="EMZ19798.1"/>
    </source>
</evidence>
<dbReference type="PATRIC" id="fig|1235802.3.peg.5560"/>
<dbReference type="AlphaFoldDB" id="N2A062"/>
<dbReference type="eggNOG" id="ENOG5032SBP">
    <property type="taxonomic scope" value="Bacteria"/>
</dbReference>
<evidence type="ECO:0000313" key="2">
    <source>
        <dbReference type="Proteomes" id="UP000012589"/>
    </source>
</evidence>
<dbReference type="HOGENOM" id="CLU_171585_0_0_9"/>